<dbReference type="SUPFAM" id="SSF160631">
    <property type="entry name" value="SMI1/KNR4-like"/>
    <property type="match status" value="1"/>
</dbReference>
<dbReference type="Proteomes" id="UP000196708">
    <property type="component" value="Chromosome 2"/>
</dbReference>
<dbReference type="InterPro" id="IPR018958">
    <property type="entry name" value="Knr4/Smi1-like_dom"/>
</dbReference>
<protein>
    <recommendedName>
        <fullName evidence="1">Knr4/Smi1-like domain-containing protein</fullName>
    </recommendedName>
</protein>
<dbReference type="KEGG" id="vga:BSQ33_19295"/>
<dbReference type="InterPro" id="IPR037883">
    <property type="entry name" value="Knr4/Smi1-like_sf"/>
</dbReference>
<sequence>MNMNDLNEAFQLINDFGGDFEGEKDIALIEKAESALNLKFPPSYRVFLKTLGCGDIEGLEFYGLIDDNFESSSVPNAIWLTLHERKASGLPNHLVLIYGLDDGTFYAVDTKTTGLDGENPIVRYGANGVAEKVADSFGSFLLSELKTVL</sequence>
<accession>A0A1Z2SMB0</accession>
<dbReference type="Pfam" id="PF14567">
    <property type="entry name" value="SUKH_5"/>
    <property type="match status" value="1"/>
</dbReference>
<evidence type="ECO:0000313" key="3">
    <source>
        <dbReference type="Proteomes" id="UP000196708"/>
    </source>
</evidence>
<evidence type="ECO:0000259" key="1">
    <source>
        <dbReference type="SMART" id="SM00860"/>
    </source>
</evidence>
<reference evidence="2 3" key="1">
    <citation type="submission" date="2016-12" db="EMBL/GenBank/DDBJ databases">
        <authorList>
            <person name="Song W.-J."/>
            <person name="Kurnit D.M."/>
        </authorList>
    </citation>
    <scope>NUCLEOTIDE SEQUENCE [LARGE SCALE GENOMIC DNA]</scope>
    <source>
        <strain evidence="2 3">ATCC 43942</strain>
    </source>
</reference>
<evidence type="ECO:0000313" key="2">
    <source>
        <dbReference type="EMBL" id="ASA58310.1"/>
    </source>
</evidence>
<dbReference type="AlphaFoldDB" id="A0A1Z2SMB0"/>
<name>A0A1Z2SMB0_VIBGA</name>
<organism evidence="2 3">
    <name type="scientific">Vibrio gazogenes</name>
    <dbReference type="NCBI Taxonomy" id="687"/>
    <lineage>
        <taxon>Bacteria</taxon>
        <taxon>Pseudomonadati</taxon>
        <taxon>Pseudomonadota</taxon>
        <taxon>Gammaproteobacteria</taxon>
        <taxon>Vibrionales</taxon>
        <taxon>Vibrionaceae</taxon>
        <taxon>Vibrio</taxon>
    </lineage>
</organism>
<dbReference type="EMBL" id="CP018836">
    <property type="protein sequence ID" value="ASA58310.1"/>
    <property type="molecule type" value="Genomic_DNA"/>
</dbReference>
<dbReference type="Gene3D" id="3.40.1580.10">
    <property type="entry name" value="SMI1/KNR4-like"/>
    <property type="match status" value="1"/>
</dbReference>
<feature type="domain" description="Knr4/Smi1-like" evidence="1">
    <location>
        <begin position="23"/>
        <end position="143"/>
    </location>
</feature>
<dbReference type="SMART" id="SM00860">
    <property type="entry name" value="SMI1_KNR4"/>
    <property type="match status" value="1"/>
</dbReference>
<gene>
    <name evidence="2" type="ORF">BSQ33_19295</name>
</gene>
<proteinExistence type="predicted"/>